<name>A0A6P7YUZ6_9AMPH</name>
<feature type="chain" id="PRO_5027814478" evidence="3">
    <location>
        <begin position="21"/>
        <end position="195"/>
    </location>
</feature>
<sequence length="195" mass="21579">MRAFFSSIYIFSALIVTGLCLTCDHCVNLHGHSCETMSSPCKEEEMCVTTLENSTVGNDMQLSVFKGCQKYDPRIPQGIILYRGGPVFFIGYTEYCKEDNCNSGTVTVPAINMTENGLECPACYIKGSYECTEVGTIKCIGNQEQCLEYSGESRRPGAPFEKYEYKGCATTGACDFGPSVLKGFTYRKNLKFTCM</sequence>
<dbReference type="KEGG" id="muo:115476299"/>
<protein>
    <submittedName>
        <fullName evidence="6">Phospholipase A2 inhibitor and Ly6/PLAUR domain-containing protein-like</fullName>
    </submittedName>
</protein>
<feature type="domain" description="UPAR/Ly6" evidence="4">
    <location>
        <begin position="116"/>
        <end position="171"/>
    </location>
</feature>
<dbReference type="RefSeq" id="XP_030068451.1">
    <property type="nucleotide sequence ID" value="XM_030212591.1"/>
</dbReference>
<dbReference type="Proteomes" id="UP000515156">
    <property type="component" value="Chromosome 8"/>
</dbReference>
<accession>A0A6P7YUZ6</accession>
<dbReference type="PANTHER" id="PTHR20914">
    <property type="entry name" value="LY6/PLAUR DOMAIN-CONTAINING PROTEIN 8"/>
    <property type="match status" value="1"/>
</dbReference>
<dbReference type="CDD" id="cd23572">
    <property type="entry name" value="TFP_LU_ECD_PINLYP_rpt2"/>
    <property type="match status" value="1"/>
</dbReference>
<organism evidence="5 6">
    <name type="scientific">Microcaecilia unicolor</name>
    <dbReference type="NCBI Taxonomy" id="1415580"/>
    <lineage>
        <taxon>Eukaryota</taxon>
        <taxon>Metazoa</taxon>
        <taxon>Chordata</taxon>
        <taxon>Craniata</taxon>
        <taxon>Vertebrata</taxon>
        <taxon>Euteleostomi</taxon>
        <taxon>Amphibia</taxon>
        <taxon>Gymnophiona</taxon>
        <taxon>Siphonopidae</taxon>
        <taxon>Microcaecilia</taxon>
    </lineage>
</organism>
<keyword evidence="5" id="KW-1185">Reference proteome</keyword>
<dbReference type="GeneID" id="115476299"/>
<evidence type="ECO:0000256" key="3">
    <source>
        <dbReference type="SAM" id="SignalP"/>
    </source>
</evidence>
<evidence type="ECO:0000313" key="6">
    <source>
        <dbReference type="RefSeq" id="XP_030068451.1"/>
    </source>
</evidence>
<keyword evidence="3" id="KW-0732">Signal</keyword>
<dbReference type="PANTHER" id="PTHR20914:SF25">
    <property type="entry name" value="PHOSPHOLIPASE A2 INHIBITOR AND LY6_PLAUR DOMAIN-CONTAINING PROTEIN"/>
    <property type="match status" value="1"/>
</dbReference>
<dbReference type="SUPFAM" id="SSF57302">
    <property type="entry name" value="Snake toxin-like"/>
    <property type="match status" value="2"/>
</dbReference>
<dbReference type="GO" id="GO:0005576">
    <property type="term" value="C:extracellular region"/>
    <property type="evidence" value="ECO:0007669"/>
    <property type="project" value="UniProtKB-SubCell"/>
</dbReference>
<comment type="subcellular location">
    <subcellularLocation>
        <location evidence="1">Secreted</location>
    </subcellularLocation>
</comment>
<dbReference type="InterPro" id="IPR045860">
    <property type="entry name" value="Snake_toxin-like_sf"/>
</dbReference>
<evidence type="ECO:0000313" key="5">
    <source>
        <dbReference type="Proteomes" id="UP000515156"/>
    </source>
</evidence>
<dbReference type="InterPro" id="IPR016054">
    <property type="entry name" value="LY6_UPA_recep-like"/>
</dbReference>
<dbReference type="InterPro" id="IPR050918">
    <property type="entry name" value="CNF-like_PLA2_Inhibitor"/>
</dbReference>
<gene>
    <name evidence="6" type="primary">LOC115476299</name>
</gene>
<dbReference type="AlphaFoldDB" id="A0A6P7YUZ6"/>
<keyword evidence="2" id="KW-0964">Secreted</keyword>
<feature type="domain" description="UPAR/Ly6" evidence="4">
    <location>
        <begin position="21"/>
        <end position="103"/>
    </location>
</feature>
<dbReference type="Gene3D" id="2.10.60.10">
    <property type="entry name" value="CD59"/>
    <property type="match status" value="2"/>
</dbReference>
<feature type="signal peptide" evidence="3">
    <location>
        <begin position="1"/>
        <end position="20"/>
    </location>
</feature>
<dbReference type="OrthoDB" id="9003236at2759"/>
<dbReference type="InParanoid" id="A0A6P7YUZ6"/>
<evidence type="ECO:0000256" key="2">
    <source>
        <dbReference type="ARBA" id="ARBA00022525"/>
    </source>
</evidence>
<keyword evidence="6" id="KW-0593">Phospholipase A2 inhibitor</keyword>
<dbReference type="GO" id="GO:0019834">
    <property type="term" value="F:phospholipase A2 inhibitor activity"/>
    <property type="evidence" value="ECO:0007669"/>
    <property type="project" value="UniProtKB-KW"/>
</dbReference>
<evidence type="ECO:0000259" key="4">
    <source>
        <dbReference type="Pfam" id="PF00021"/>
    </source>
</evidence>
<evidence type="ECO:0000256" key="1">
    <source>
        <dbReference type="ARBA" id="ARBA00004613"/>
    </source>
</evidence>
<reference evidence="6" key="1">
    <citation type="submission" date="2025-08" db="UniProtKB">
        <authorList>
            <consortium name="RefSeq"/>
        </authorList>
    </citation>
    <scope>IDENTIFICATION</scope>
</reference>
<proteinExistence type="predicted"/>
<dbReference type="Pfam" id="PF00021">
    <property type="entry name" value="UPAR_LY6"/>
    <property type="match status" value="2"/>
</dbReference>